<dbReference type="Pfam" id="PF01636">
    <property type="entry name" value="APH"/>
    <property type="match status" value="1"/>
</dbReference>
<dbReference type="AlphaFoldDB" id="A0A1E3P179"/>
<dbReference type="Proteomes" id="UP000094112">
    <property type="component" value="Unassembled WGS sequence"/>
</dbReference>
<proteinExistence type="predicted"/>
<keyword evidence="3" id="KW-1185">Reference proteome</keyword>
<dbReference type="InterPro" id="IPR041726">
    <property type="entry name" value="ACAD10_11_N"/>
</dbReference>
<dbReference type="PANTHER" id="PTHR47829:SF1">
    <property type="entry name" value="HAD FAMILY PHOSPHATASE"/>
    <property type="match status" value="1"/>
</dbReference>
<dbReference type="RefSeq" id="XP_019038217.1">
    <property type="nucleotide sequence ID" value="XM_019184911.1"/>
</dbReference>
<evidence type="ECO:0000259" key="1">
    <source>
        <dbReference type="Pfam" id="PF01636"/>
    </source>
</evidence>
<dbReference type="PANTHER" id="PTHR47829">
    <property type="entry name" value="HYDROLASE, PUTATIVE (AFU_ORTHOLOGUE AFUA_1G12880)-RELATED"/>
    <property type="match status" value="1"/>
</dbReference>
<dbReference type="GeneID" id="30202157"/>
<dbReference type="OrthoDB" id="191037at2759"/>
<dbReference type="Gene3D" id="3.90.1200.10">
    <property type="match status" value="1"/>
</dbReference>
<feature type="domain" description="Aminoglycoside phosphotransferase" evidence="1">
    <location>
        <begin position="55"/>
        <end position="334"/>
    </location>
</feature>
<dbReference type="InterPro" id="IPR052898">
    <property type="entry name" value="ACAD10-like"/>
</dbReference>
<dbReference type="SUPFAM" id="SSF56112">
    <property type="entry name" value="Protein kinase-like (PK-like)"/>
    <property type="match status" value="1"/>
</dbReference>
<dbReference type="Gene3D" id="3.30.200.20">
    <property type="entry name" value="Phosphorylase Kinase, domain 1"/>
    <property type="match status" value="1"/>
</dbReference>
<dbReference type="PROSITE" id="PS00108">
    <property type="entry name" value="PROTEIN_KINASE_ST"/>
    <property type="match status" value="1"/>
</dbReference>
<sequence>MGIAPVVDSEQDVGPIRSEFNVEKLEKFFASPSLPEGTTMGPQIGWSPLIPPLSVQQFKFGQSNPTYLLTDSKGTKAVLRKKPTLNKKLISKTAHAIEREFFMLASIKNINDRRPKENHVPVADVFLLCEDEQHIDAVFYVMQFVKGRIFHDPSLSPVKSTQDRSQIWDAVLDTASAIHSIPSNELFDQLPTRFFKKPTPNPKVTYFDRQVKSLNKIHDLQSRDVDQIPHFKETSKWLLKNAPKDPEVPHLIHGDFKIDNFVFHPTKPVIIAVLDWELCTNGHPLFDLANVLQPFCMPPSLNKYFAKFDIDEDPHLVDRVLDGYIEKAKPDWDPKKLWTVGVVFGLYRVAVICQGIAQRVVRGVASSAEAQQTARLFPHVGDLAFKLTNSDPKL</sequence>
<dbReference type="EMBL" id="KV454211">
    <property type="protein sequence ID" value="ODQ59010.1"/>
    <property type="molecule type" value="Genomic_DNA"/>
</dbReference>
<gene>
    <name evidence="2" type="ORF">WICANDRAFT_79547</name>
</gene>
<dbReference type="InterPro" id="IPR008271">
    <property type="entry name" value="Ser/Thr_kinase_AS"/>
</dbReference>
<dbReference type="GO" id="GO:0004672">
    <property type="term" value="F:protein kinase activity"/>
    <property type="evidence" value="ECO:0007669"/>
    <property type="project" value="InterPro"/>
</dbReference>
<dbReference type="STRING" id="683960.A0A1E3P179"/>
<accession>A0A1E3P179</accession>
<dbReference type="InterPro" id="IPR011009">
    <property type="entry name" value="Kinase-like_dom_sf"/>
</dbReference>
<dbReference type="InterPro" id="IPR002575">
    <property type="entry name" value="Aminoglycoside_PTrfase"/>
</dbReference>
<dbReference type="CDD" id="cd05154">
    <property type="entry name" value="ACAD10_11_N-like"/>
    <property type="match status" value="1"/>
</dbReference>
<organism evidence="2 3">
    <name type="scientific">Wickerhamomyces anomalus (strain ATCC 58044 / CBS 1984 / NCYC 433 / NRRL Y-366-8)</name>
    <name type="common">Yeast</name>
    <name type="synonym">Hansenula anomala</name>
    <dbReference type="NCBI Taxonomy" id="683960"/>
    <lineage>
        <taxon>Eukaryota</taxon>
        <taxon>Fungi</taxon>
        <taxon>Dikarya</taxon>
        <taxon>Ascomycota</taxon>
        <taxon>Saccharomycotina</taxon>
        <taxon>Saccharomycetes</taxon>
        <taxon>Phaffomycetales</taxon>
        <taxon>Wickerhamomycetaceae</taxon>
        <taxon>Wickerhamomyces</taxon>
    </lineage>
</organism>
<evidence type="ECO:0000313" key="3">
    <source>
        <dbReference type="Proteomes" id="UP000094112"/>
    </source>
</evidence>
<evidence type="ECO:0000313" key="2">
    <source>
        <dbReference type="EMBL" id="ODQ59010.1"/>
    </source>
</evidence>
<name>A0A1E3P179_WICAA</name>
<reference evidence="2 3" key="1">
    <citation type="journal article" date="2016" name="Proc. Natl. Acad. Sci. U.S.A.">
        <title>Comparative genomics of biotechnologically important yeasts.</title>
        <authorList>
            <person name="Riley R."/>
            <person name="Haridas S."/>
            <person name="Wolfe K.H."/>
            <person name="Lopes M.R."/>
            <person name="Hittinger C.T."/>
            <person name="Goeker M."/>
            <person name="Salamov A.A."/>
            <person name="Wisecaver J.H."/>
            <person name="Long T.M."/>
            <person name="Calvey C.H."/>
            <person name="Aerts A.L."/>
            <person name="Barry K.W."/>
            <person name="Choi C."/>
            <person name="Clum A."/>
            <person name="Coughlan A.Y."/>
            <person name="Deshpande S."/>
            <person name="Douglass A.P."/>
            <person name="Hanson S.J."/>
            <person name="Klenk H.-P."/>
            <person name="LaButti K.M."/>
            <person name="Lapidus A."/>
            <person name="Lindquist E.A."/>
            <person name="Lipzen A.M."/>
            <person name="Meier-Kolthoff J.P."/>
            <person name="Ohm R.A."/>
            <person name="Otillar R.P."/>
            <person name="Pangilinan J.L."/>
            <person name="Peng Y."/>
            <person name="Rokas A."/>
            <person name="Rosa C.A."/>
            <person name="Scheuner C."/>
            <person name="Sibirny A.A."/>
            <person name="Slot J.C."/>
            <person name="Stielow J.B."/>
            <person name="Sun H."/>
            <person name="Kurtzman C.P."/>
            <person name="Blackwell M."/>
            <person name="Grigoriev I.V."/>
            <person name="Jeffries T.W."/>
        </authorList>
    </citation>
    <scope>NUCLEOTIDE SEQUENCE [LARGE SCALE GENOMIC DNA]</scope>
    <source>
        <strain evidence="3">ATCC 58044 / CBS 1984 / NCYC 433 / NRRL Y-366-8</strain>
    </source>
</reference>
<protein>
    <recommendedName>
        <fullName evidence="1">Aminoglycoside phosphotransferase domain-containing protein</fullName>
    </recommendedName>
</protein>